<name>A0AAD8I4V2_9APIA</name>
<keyword evidence="4 6" id="KW-0808">Transferase</keyword>
<evidence type="ECO:0000256" key="6">
    <source>
        <dbReference type="RuleBase" id="RU003718"/>
    </source>
</evidence>
<dbReference type="FunFam" id="3.40.50.2000:FF:000060">
    <property type="entry name" value="Glycosyltransferase"/>
    <property type="match status" value="1"/>
</dbReference>
<keyword evidence="3 6" id="KW-0328">Glycosyltransferase</keyword>
<dbReference type="GO" id="GO:0008299">
    <property type="term" value="P:isoprenoid biosynthetic process"/>
    <property type="evidence" value="ECO:0007669"/>
    <property type="project" value="UniProtKB-KW"/>
</dbReference>
<feature type="domain" description="Glycosyltransferase N-terminal" evidence="8">
    <location>
        <begin position="8"/>
        <end position="216"/>
    </location>
</feature>
<dbReference type="PANTHER" id="PTHR48044:SF29">
    <property type="entry name" value="GLYCOSYLTRANSFERASE"/>
    <property type="match status" value="1"/>
</dbReference>
<evidence type="ECO:0000256" key="2">
    <source>
        <dbReference type="ARBA" id="ARBA00009995"/>
    </source>
</evidence>
<evidence type="ECO:0000256" key="4">
    <source>
        <dbReference type="ARBA" id="ARBA00022679"/>
    </source>
</evidence>
<dbReference type="SUPFAM" id="SSF53756">
    <property type="entry name" value="UDP-Glycosyltransferase/glycogen phosphorylase"/>
    <property type="match status" value="1"/>
</dbReference>
<dbReference type="PROSITE" id="PS00375">
    <property type="entry name" value="UDPGT"/>
    <property type="match status" value="1"/>
</dbReference>
<evidence type="ECO:0000256" key="5">
    <source>
        <dbReference type="ARBA" id="ARBA00023229"/>
    </source>
</evidence>
<dbReference type="EC" id="2.4.1.-" evidence="7"/>
<dbReference type="Pfam" id="PF00201">
    <property type="entry name" value="UDPGT"/>
    <property type="match status" value="1"/>
</dbReference>
<evidence type="ECO:0000313" key="10">
    <source>
        <dbReference type="Proteomes" id="UP001237642"/>
    </source>
</evidence>
<dbReference type="EMBL" id="JAUIZM010000006">
    <property type="protein sequence ID" value="KAK1379131.1"/>
    <property type="molecule type" value="Genomic_DNA"/>
</dbReference>
<dbReference type="AlphaFoldDB" id="A0AAD8I4V2"/>
<comment type="caution">
    <text evidence="9">The sequence shown here is derived from an EMBL/GenBank/DDBJ whole genome shotgun (WGS) entry which is preliminary data.</text>
</comment>
<accession>A0AAD8I4V2</accession>
<dbReference type="PANTHER" id="PTHR48044">
    <property type="entry name" value="GLYCOSYLTRANSFERASE"/>
    <property type="match status" value="1"/>
</dbReference>
<organism evidence="9 10">
    <name type="scientific">Heracleum sosnowskyi</name>
    <dbReference type="NCBI Taxonomy" id="360622"/>
    <lineage>
        <taxon>Eukaryota</taxon>
        <taxon>Viridiplantae</taxon>
        <taxon>Streptophyta</taxon>
        <taxon>Embryophyta</taxon>
        <taxon>Tracheophyta</taxon>
        <taxon>Spermatophyta</taxon>
        <taxon>Magnoliopsida</taxon>
        <taxon>eudicotyledons</taxon>
        <taxon>Gunneridae</taxon>
        <taxon>Pentapetalae</taxon>
        <taxon>asterids</taxon>
        <taxon>campanulids</taxon>
        <taxon>Apiales</taxon>
        <taxon>Apiaceae</taxon>
        <taxon>Apioideae</taxon>
        <taxon>apioid superclade</taxon>
        <taxon>Tordylieae</taxon>
        <taxon>Tordyliinae</taxon>
        <taxon>Heracleum</taxon>
    </lineage>
</organism>
<dbReference type="InterPro" id="IPR058980">
    <property type="entry name" value="Glyco_transf_N"/>
</dbReference>
<keyword evidence="5" id="KW-0414">Isoprene biosynthesis</keyword>
<evidence type="ECO:0000313" key="9">
    <source>
        <dbReference type="EMBL" id="KAK1379131.1"/>
    </source>
</evidence>
<evidence type="ECO:0000259" key="8">
    <source>
        <dbReference type="Pfam" id="PF26168"/>
    </source>
</evidence>
<evidence type="ECO:0000256" key="7">
    <source>
        <dbReference type="RuleBase" id="RU362057"/>
    </source>
</evidence>
<reference evidence="9" key="1">
    <citation type="submission" date="2023-02" db="EMBL/GenBank/DDBJ databases">
        <title>Genome of toxic invasive species Heracleum sosnowskyi carries increased number of genes despite the absence of recent whole-genome duplications.</title>
        <authorList>
            <person name="Schelkunov M."/>
            <person name="Shtratnikova V."/>
            <person name="Makarenko M."/>
            <person name="Klepikova A."/>
            <person name="Omelchenko D."/>
            <person name="Novikova G."/>
            <person name="Obukhova E."/>
            <person name="Bogdanov V."/>
            <person name="Penin A."/>
            <person name="Logacheva M."/>
        </authorList>
    </citation>
    <scope>NUCLEOTIDE SEQUENCE</scope>
    <source>
        <strain evidence="9">Hsosn_3</strain>
        <tissue evidence="9">Leaf</tissue>
    </source>
</reference>
<keyword evidence="10" id="KW-1185">Reference proteome</keyword>
<dbReference type="InterPro" id="IPR035595">
    <property type="entry name" value="UDP_glycos_trans_CS"/>
</dbReference>
<evidence type="ECO:0000256" key="3">
    <source>
        <dbReference type="ARBA" id="ARBA00022676"/>
    </source>
</evidence>
<comment type="similarity">
    <text evidence="2 6">Belongs to the UDP-glycosyltransferase family.</text>
</comment>
<proteinExistence type="inferred from homology"/>
<dbReference type="Proteomes" id="UP001237642">
    <property type="component" value="Unassembled WGS sequence"/>
</dbReference>
<dbReference type="InterPro" id="IPR002213">
    <property type="entry name" value="UDP_glucos_trans"/>
</dbReference>
<reference evidence="9" key="2">
    <citation type="submission" date="2023-05" db="EMBL/GenBank/DDBJ databases">
        <authorList>
            <person name="Schelkunov M.I."/>
        </authorList>
    </citation>
    <scope>NUCLEOTIDE SEQUENCE</scope>
    <source>
        <strain evidence="9">Hsosn_3</strain>
        <tissue evidence="9">Leaf</tissue>
    </source>
</reference>
<dbReference type="CDD" id="cd03784">
    <property type="entry name" value="GT1_Gtf-like"/>
    <property type="match status" value="1"/>
</dbReference>
<sequence length="442" mass="49424">MDTENGRLSIVMLPFLAHGHISPFLEFAKQLTKRNFNVYLCSTPINLASIKSRVHENDNVQLVEFNLPSSPSLPPHYHTTNGLPSNLSLILQQTLEKAAPIFTDILREIKPDLVIYDVMPSWSAEVALSLNIPAVYFSVSGASTSCIGLHSYKKAGVKFPFPEIFDSSIDQPPIPEDEPTFLQYFASRFEQSYNVVLFKSFREAEGKYIDFISNLMRKDIVPVGQLVQDPTTNENDATKDIMEWLDKKGKSSVVFVCFGSENYLSAEEVIEMANALEATKCSFIWALRTPKGEDKGCLLLPEGFVERVGDLGLILEWAPQTQILGHSSTGGFLSHCGWSSMNESIKYGVPIIAMPMKVDQPTNAKLAVEIGVGIYVRRHGTGKYKREEIGDAIRKVLVEESGECARKKARELSLRMQEKGEEDLDNAVEKLLNICTKKKETY</sequence>
<comment type="pathway">
    <text evidence="1">Secondary metabolite biosynthesis; terpenoid biosynthesis.</text>
</comment>
<dbReference type="Gene3D" id="3.40.50.2000">
    <property type="entry name" value="Glycogen Phosphorylase B"/>
    <property type="match status" value="2"/>
</dbReference>
<evidence type="ECO:0000256" key="1">
    <source>
        <dbReference type="ARBA" id="ARBA00004721"/>
    </source>
</evidence>
<gene>
    <name evidence="9" type="ORF">POM88_025875</name>
</gene>
<dbReference type="Pfam" id="PF26168">
    <property type="entry name" value="Glyco_transf_N"/>
    <property type="match status" value="1"/>
</dbReference>
<protein>
    <recommendedName>
        <fullName evidence="7">Glycosyltransferase</fullName>
        <ecNumber evidence="7">2.4.1.-</ecNumber>
    </recommendedName>
</protein>
<dbReference type="GO" id="GO:0008194">
    <property type="term" value="F:UDP-glycosyltransferase activity"/>
    <property type="evidence" value="ECO:0007669"/>
    <property type="project" value="InterPro"/>
</dbReference>
<dbReference type="GO" id="GO:0016138">
    <property type="term" value="P:glycoside biosynthetic process"/>
    <property type="evidence" value="ECO:0007669"/>
    <property type="project" value="UniProtKB-ARBA"/>
</dbReference>